<feature type="region of interest" description="Disordered" evidence="6">
    <location>
        <begin position="319"/>
        <end position="339"/>
    </location>
</feature>
<evidence type="ECO:0000256" key="4">
    <source>
        <dbReference type="ARBA" id="ARBA00022496"/>
    </source>
</evidence>
<feature type="domain" description="Fe/B12 periplasmic-binding" evidence="7">
    <location>
        <begin position="58"/>
        <end position="323"/>
    </location>
</feature>
<keyword evidence="4" id="KW-0408">Iron</keyword>
<dbReference type="EMBL" id="JQOD01000003">
    <property type="protein sequence ID" value="KGA33033.1"/>
    <property type="molecule type" value="Genomic_DNA"/>
</dbReference>
<dbReference type="PANTHER" id="PTHR30532">
    <property type="entry name" value="IRON III DICITRATE-BINDING PERIPLASMIC PROTEIN"/>
    <property type="match status" value="1"/>
</dbReference>
<dbReference type="RefSeq" id="WP_039316008.1">
    <property type="nucleotide sequence ID" value="NZ_JQOD01000003.1"/>
</dbReference>
<dbReference type="GO" id="GO:0030288">
    <property type="term" value="C:outer membrane-bounded periplasmic space"/>
    <property type="evidence" value="ECO:0007669"/>
    <property type="project" value="TreeGrafter"/>
</dbReference>
<dbReference type="OrthoDB" id="9793175at2"/>
<evidence type="ECO:0000256" key="3">
    <source>
        <dbReference type="ARBA" id="ARBA00022448"/>
    </source>
</evidence>
<sequence length="339" mass="37954">MISKLNRFNSVLNSATRQRFTLAVLLSFLLVTLVQAAESPRQIRHALGVTTVDGTPLRIVTLFQGATDSAVALGIKPVGVVESWTEKPIYRYLRPALQGVTLVGLETQPSLETIALLKPDLIVASTFRHEKIYGLLSQIAPTIALDKVSEFKETVQMMGIALNREDKANEILSHWNQRVDALRDRLKARFGTRWPLSVSILEFREDHMRSYLPASFAGSVLSEIGFVWSRPESYTSGVMQKLTSKESIPVVDADLFFVLLRSDKPAVAKNYRDWQAHPLWQRLHAPQQQQVYPVDNVAWSLSGGILGANQMLDDIEQQFAGKTESADKKSDIAEESHTR</sequence>
<dbReference type="Pfam" id="PF01497">
    <property type="entry name" value="Peripla_BP_2"/>
    <property type="match status" value="1"/>
</dbReference>
<protein>
    <submittedName>
        <fullName evidence="8">Iron ABC transporter substrate-binding protein</fullName>
    </submittedName>
</protein>
<evidence type="ECO:0000256" key="5">
    <source>
        <dbReference type="ARBA" id="ARBA00022729"/>
    </source>
</evidence>
<evidence type="ECO:0000259" key="7">
    <source>
        <dbReference type="PROSITE" id="PS50983"/>
    </source>
</evidence>
<dbReference type="SUPFAM" id="SSF53807">
    <property type="entry name" value="Helical backbone' metal receptor"/>
    <property type="match status" value="1"/>
</dbReference>
<dbReference type="GO" id="GO:1901678">
    <property type="term" value="P:iron coordination entity transport"/>
    <property type="evidence" value="ECO:0007669"/>
    <property type="project" value="UniProtKB-ARBA"/>
</dbReference>
<keyword evidence="3" id="KW-0813">Transport</keyword>
<comment type="caution">
    <text evidence="8">The sequence shown here is derived from an EMBL/GenBank/DDBJ whole genome shotgun (WGS) entry which is preliminary data.</text>
</comment>
<evidence type="ECO:0000313" key="8">
    <source>
        <dbReference type="EMBL" id="KGA33033.1"/>
    </source>
</evidence>
<feature type="compositionally biased region" description="Basic and acidic residues" evidence="6">
    <location>
        <begin position="324"/>
        <end position="339"/>
    </location>
</feature>
<dbReference type="InterPro" id="IPR051313">
    <property type="entry name" value="Bact_iron-sidero_bind"/>
</dbReference>
<comment type="similarity">
    <text evidence="2">Belongs to the bacterial solute-binding protein 8 family.</text>
</comment>
<dbReference type="InterPro" id="IPR002491">
    <property type="entry name" value="ABC_transptr_periplasmic_BD"/>
</dbReference>
<reference evidence="8 9" key="1">
    <citation type="submission" date="2014-08" db="EMBL/GenBank/DDBJ databases">
        <title>Genome sequences of NCPPB Pectobacterium isolates.</title>
        <authorList>
            <person name="Glover R.H."/>
            <person name="Sapp M."/>
            <person name="Elphinstone J."/>
        </authorList>
    </citation>
    <scope>NUCLEOTIDE SEQUENCE [LARGE SCALE GENOMIC DNA]</scope>
    <source>
        <strain evidence="8 9">LMG 21372</strain>
    </source>
</reference>
<dbReference type="Proteomes" id="UP000029435">
    <property type="component" value="Unassembled WGS sequence"/>
</dbReference>
<proteinExistence type="inferred from homology"/>
<gene>
    <name evidence="8" type="ORF">KU74_14105</name>
</gene>
<evidence type="ECO:0000313" key="9">
    <source>
        <dbReference type="Proteomes" id="UP000029435"/>
    </source>
</evidence>
<evidence type="ECO:0000256" key="6">
    <source>
        <dbReference type="SAM" id="MobiDB-lite"/>
    </source>
</evidence>
<dbReference type="PANTHER" id="PTHR30532:SF21">
    <property type="entry name" value="SIDEROPHORE-BINDING LIPOPROTEIN YFIY-RELATED"/>
    <property type="match status" value="1"/>
</dbReference>
<evidence type="ECO:0000256" key="2">
    <source>
        <dbReference type="ARBA" id="ARBA00008814"/>
    </source>
</evidence>
<keyword evidence="4" id="KW-0406">Ion transport</keyword>
<keyword evidence="5" id="KW-0732">Signal</keyword>
<dbReference type="CDD" id="cd01146">
    <property type="entry name" value="FhuD"/>
    <property type="match status" value="1"/>
</dbReference>
<accession>A0A0M2EXZ5</accession>
<dbReference type="AlphaFoldDB" id="A0A0M2EXZ5"/>
<keyword evidence="4" id="KW-0410">Iron transport</keyword>
<evidence type="ECO:0000256" key="1">
    <source>
        <dbReference type="ARBA" id="ARBA00004196"/>
    </source>
</evidence>
<dbReference type="STRING" id="180957.B5S52_13885"/>
<name>A0A0M2EXZ5_9GAMM</name>
<dbReference type="PROSITE" id="PS50983">
    <property type="entry name" value="FE_B12_PBP"/>
    <property type="match status" value="1"/>
</dbReference>
<comment type="subcellular location">
    <subcellularLocation>
        <location evidence="1">Cell envelope</location>
    </subcellularLocation>
</comment>
<dbReference type="Gene3D" id="3.40.50.1980">
    <property type="entry name" value="Nitrogenase molybdenum iron protein domain"/>
    <property type="match status" value="2"/>
</dbReference>
<organism evidence="8 9">
    <name type="scientific">Pectobacterium brasiliense</name>
    <dbReference type="NCBI Taxonomy" id="180957"/>
    <lineage>
        <taxon>Bacteria</taxon>
        <taxon>Pseudomonadati</taxon>
        <taxon>Pseudomonadota</taxon>
        <taxon>Gammaproteobacteria</taxon>
        <taxon>Enterobacterales</taxon>
        <taxon>Pectobacteriaceae</taxon>
        <taxon>Pectobacterium</taxon>
    </lineage>
</organism>